<evidence type="ECO:0000313" key="2">
    <source>
        <dbReference type="Proteomes" id="UP000233375"/>
    </source>
</evidence>
<accession>A0A2N0Z1R4</accession>
<comment type="caution">
    <text evidence="1">The sequence shown here is derived from an EMBL/GenBank/DDBJ whole genome shotgun (WGS) entry which is preliminary data.</text>
</comment>
<gene>
    <name evidence="1" type="ORF">CWS01_11960</name>
</gene>
<organism evidence="1 2">
    <name type="scientific">Niallia nealsonii</name>
    <dbReference type="NCBI Taxonomy" id="115979"/>
    <lineage>
        <taxon>Bacteria</taxon>
        <taxon>Bacillati</taxon>
        <taxon>Bacillota</taxon>
        <taxon>Bacilli</taxon>
        <taxon>Bacillales</taxon>
        <taxon>Bacillaceae</taxon>
        <taxon>Niallia</taxon>
    </lineage>
</organism>
<dbReference type="AlphaFoldDB" id="A0A2N0Z1R4"/>
<keyword evidence="2" id="KW-1185">Reference proteome</keyword>
<name>A0A2N0Z1R4_9BACI</name>
<evidence type="ECO:0000313" key="1">
    <source>
        <dbReference type="EMBL" id="PKG23442.1"/>
    </source>
</evidence>
<sequence>MLFFKMISMLSLIAKKFSEMTLLVQRRLLYINRLKRIRLWVLVNKDKVFIDRAMGNGIGGWQIEAKFQTTNYRKR</sequence>
<protein>
    <submittedName>
        <fullName evidence="1">Uncharacterized protein</fullName>
    </submittedName>
</protein>
<dbReference type="EMBL" id="PISE01000024">
    <property type="protein sequence ID" value="PKG23442.1"/>
    <property type="molecule type" value="Genomic_DNA"/>
</dbReference>
<dbReference type="Proteomes" id="UP000233375">
    <property type="component" value="Unassembled WGS sequence"/>
</dbReference>
<reference evidence="1 2" key="1">
    <citation type="journal article" date="2003" name="Int. J. Syst. Evol. Microbiol.">
        <title>Bacillus nealsonii sp. nov., isolated from a spacecraft-assembly facility, whose spores are gamma-radiation resistant.</title>
        <authorList>
            <person name="Venkateswaran K."/>
            <person name="Kempf M."/>
            <person name="Chen F."/>
            <person name="Satomi M."/>
            <person name="Nicholson W."/>
            <person name="Kern R."/>
        </authorList>
    </citation>
    <scope>NUCLEOTIDE SEQUENCE [LARGE SCALE GENOMIC DNA]</scope>
    <source>
        <strain evidence="1 2">FO-92</strain>
    </source>
</reference>
<proteinExistence type="predicted"/>